<sequence length="73" mass="8328">MALINSDSAIAIEVRLKGETVWLTQTQMTELFQSSRTNIVDHIRNIYDEAELDEQATCRNFRQVRIEGARSGS</sequence>
<evidence type="ECO:0008006" key="3">
    <source>
        <dbReference type="Google" id="ProtNLM"/>
    </source>
</evidence>
<name>A0ABU1T2A5_9ACTO</name>
<organism evidence="1 2">
    <name type="scientific">Arcanobacterium hippocoleae</name>
    <dbReference type="NCBI Taxonomy" id="149017"/>
    <lineage>
        <taxon>Bacteria</taxon>
        <taxon>Bacillati</taxon>
        <taxon>Actinomycetota</taxon>
        <taxon>Actinomycetes</taxon>
        <taxon>Actinomycetales</taxon>
        <taxon>Actinomycetaceae</taxon>
        <taxon>Arcanobacterium</taxon>
    </lineage>
</organism>
<dbReference type="Proteomes" id="UP001266099">
    <property type="component" value="Unassembled WGS sequence"/>
</dbReference>
<gene>
    <name evidence="1" type="ORF">J2S36_000929</name>
</gene>
<evidence type="ECO:0000313" key="1">
    <source>
        <dbReference type="EMBL" id="MDR6939386.1"/>
    </source>
</evidence>
<protein>
    <recommendedName>
        <fullName evidence="3">Cell filamentation protein Fic</fullName>
    </recommendedName>
</protein>
<proteinExistence type="predicted"/>
<dbReference type="PANTHER" id="PTHR35810:SF1">
    <property type="entry name" value="CYTOPLASMIC PROTEIN"/>
    <property type="match status" value="1"/>
</dbReference>
<reference evidence="1 2" key="1">
    <citation type="submission" date="2023-07" db="EMBL/GenBank/DDBJ databases">
        <title>Sequencing the genomes of 1000 actinobacteria strains.</title>
        <authorList>
            <person name="Klenk H.-P."/>
        </authorList>
    </citation>
    <scope>NUCLEOTIDE SEQUENCE [LARGE SCALE GENOMIC DNA]</scope>
    <source>
        <strain evidence="1 2">DSM 15539</strain>
    </source>
</reference>
<evidence type="ECO:0000313" key="2">
    <source>
        <dbReference type="Proteomes" id="UP001266099"/>
    </source>
</evidence>
<keyword evidence="2" id="KW-1185">Reference proteome</keyword>
<comment type="caution">
    <text evidence="1">The sequence shown here is derived from an EMBL/GenBank/DDBJ whole genome shotgun (WGS) entry which is preliminary data.</text>
</comment>
<dbReference type="EMBL" id="JAVDUJ010000001">
    <property type="protein sequence ID" value="MDR6939386.1"/>
    <property type="molecule type" value="Genomic_DNA"/>
</dbReference>
<accession>A0ABU1T2A5</accession>
<dbReference type="PANTHER" id="PTHR35810">
    <property type="entry name" value="CYTOPLASMIC PROTEIN-RELATED"/>
    <property type="match status" value="1"/>
</dbReference>